<sequence length="460" mass="49618">MDNSLNSVTEQAAALAQSGTTSSELVEKALDQFRSSQHLNAFVALNEKAVRRQAEQSDERRKKGRGLSPVDGIPIAVKDNYWTLDHPTTACSGAVPKIPEGQDATIVRNLREAGAVIFGKTNMHEWAYGATNTGSSIGPTRHPLDPNHITGGSSGGSALAVADGVVGAALGSDTGGSVRIPSAACGIVGYKPSYGRASRYGVLPLSWSLDAPGLLTRDVKDLLLLAPYLLGADPQDPSTFSARRFDPESTARGKKVLALTGPYLERRADVEDVIQGARERLGRDFDWNTVQMETMEPYFAAWEAILHSEASSYHQHLLQEKPDGFGDVTIAHLVAGNQLSAVEYLHAQKIRQQFMGILTVLFEKADILALPTLPVTAPGQDEVWQEFDGRRVTTQDSMTWFCWMGNLAGLPSITVPAGLAENGFPVGLMMMAKPGEDEYLLQTALQVQTVLQQSVVSEFA</sequence>
<reference evidence="3" key="2">
    <citation type="submission" date="2023-01" db="EMBL/GenBank/DDBJ databases">
        <title>Draft genome sequence of Sneathiella chinensis strain NBRC 103408.</title>
        <authorList>
            <person name="Sun Q."/>
            <person name="Mori K."/>
        </authorList>
    </citation>
    <scope>NUCLEOTIDE SEQUENCE</scope>
    <source>
        <strain evidence="3">NBRC 103408</strain>
    </source>
</reference>
<name>A0ABQ5U5V9_9PROT</name>
<keyword evidence="4" id="KW-1185">Reference proteome</keyword>
<dbReference type="RefSeq" id="WP_169562141.1">
    <property type="nucleotide sequence ID" value="NZ_BSNF01000007.1"/>
</dbReference>
<dbReference type="PANTHER" id="PTHR11895">
    <property type="entry name" value="TRANSAMIDASE"/>
    <property type="match status" value="1"/>
</dbReference>
<dbReference type="EMBL" id="BSNF01000007">
    <property type="protein sequence ID" value="GLQ06771.1"/>
    <property type="molecule type" value="Genomic_DNA"/>
</dbReference>
<evidence type="ECO:0000259" key="2">
    <source>
        <dbReference type="Pfam" id="PF01425"/>
    </source>
</evidence>
<dbReference type="SUPFAM" id="SSF75304">
    <property type="entry name" value="Amidase signature (AS) enzymes"/>
    <property type="match status" value="1"/>
</dbReference>
<feature type="compositionally biased region" description="Polar residues" evidence="1">
    <location>
        <begin position="1"/>
        <end position="10"/>
    </location>
</feature>
<dbReference type="PANTHER" id="PTHR11895:SF67">
    <property type="entry name" value="AMIDASE DOMAIN-CONTAINING PROTEIN"/>
    <property type="match status" value="1"/>
</dbReference>
<dbReference type="InterPro" id="IPR000120">
    <property type="entry name" value="Amidase"/>
</dbReference>
<gene>
    <name evidence="3" type="ORF">GCM10007924_19920</name>
</gene>
<proteinExistence type="predicted"/>
<feature type="domain" description="Amidase" evidence="2">
    <location>
        <begin position="24"/>
        <end position="441"/>
    </location>
</feature>
<dbReference type="InterPro" id="IPR036928">
    <property type="entry name" value="AS_sf"/>
</dbReference>
<evidence type="ECO:0000256" key="1">
    <source>
        <dbReference type="SAM" id="MobiDB-lite"/>
    </source>
</evidence>
<evidence type="ECO:0000313" key="4">
    <source>
        <dbReference type="Proteomes" id="UP001161409"/>
    </source>
</evidence>
<feature type="region of interest" description="Disordered" evidence="1">
    <location>
        <begin position="1"/>
        <end position="21"/>
    </location>
</feature>
<dbReference type="Proteomes" id="UP001161409">
    <property type="component" value="Unassembled WGS sequence"/>
</dbReference>
<feature type="region of interest" description="Disordered" evidence="1">
    <location>
        <begin position="52"/>
        <end position="71"/>
    </location>
</feature>
<evidence type="ECO:0000313" key="3">
    <source>
        <dbReference type="EMBL" id="GLQ06771.1"/>
    </source>
</evidence>
<protein>
    <submittedName>
        <fullName evidence="3">Amidase</fullName>
    </submittedName>
</protein>
<dbReference type="Pfam" id="PF01425">
    <property type="entry name" value="Amidase"/>
    <property type="match status" value="1"/>
</dbReference>
<feature type="compositionally biased region" description="Basic and acidic residues" evidence="1">
    <location>
        <begin position="52"/>
        <end position="61"/>
    </location>
</feature>
<organism evidence="3 4">
    <name type="scientific">Sneathiella chinensis</name>
    <dbReference type="NCBI Taxonomy" id="349750"/>
    <lineage>
        <taxon>Bacteria</taxon>
        <taxon>Pseudomonadati</taxon>
        <taxon>Pseudomonadota</taxon>
        <taxon>Alphaproteobacteria</taxon>
        <taxon>Sneathiellales</taxon>
        <taxon>Sneathiellaceae</taxon>
        <taxon>Sneathiella</taxon>
    </lineage>
</organism>
<comment type="caution">
    <text evidence="3">The sequence shown here is derived from an EMBL/GenBank/DDBJ whole genome shotgun (WGS) entry which is preliminary data.</text>
</comment>
<dbReference type="Gene3D" id="3.90.1300.10">
    <property type="entry name" value="Amidase signature (AS) domain"/>
    <property type="match status" value="1"/>
</dbReference>
<reference evidence="3" key="1">
    <citation type="journal article" date="2014" name="Int. J. Syst. Evol. Microbiol.">
        <title>Complete genome of a new Firmicutes species belonging to the dominant human colonic microbiota ('Ruminococcus bicirculans') reveals two chromosomes and a selective capacity to utilize plant glucans.</title>
        <authorList>
            <consortium name="NISC Comparative Sequencing Program"/>
            <person name="Wegmann U."/>
            <person name="Louis P."/>
            <person name="Goesmann A."/>
            <person name="Henrissat B."/>
            <person name="Duncan S.H."/>
            <person name="Flint H.J."/>
        </authorList>
    </citation>
    <scope>NUCLEOTIDE SEQUENCE</scope>
    <source>
        <strain evidence="3">NBRC 103408</strain>
    </source>
</reference>
<dbReference type="InterPro" id="IPR023631">
    <property type="entry name" value="Amidase_dom"/>
</dbReference>
<accession>A0ABQ5U5V9</accession>